<evidence type="ECO:0000256" key="2">
    <source>
        <dbReference type="SAM" id="Phobius"/>
    </source>
</evidence>
<dbReference type="EMBL" id="JABURA010000001">
    <property type="protein sequence ID" value="NUB91520.1"/>
    <property type="molecule type" value="Genomic_DNA"/>
</dbReference>
<feature type="transmembrane region" description="Helical" evidence="2">
    <location>
        <begin position="157"/>
        <end position="176"/>
    </location>
</feature>
<dbReference type="Pfam" id="PF26045">
    <property type="entry name" value="OB_2TM_halo"/>
    <property type="match status" value="1"/>
</dbReference>
<protein>
    <submittedName>
        <fullName evidence="3">Uncharacterized protein</fullName>
    </submittedName>
</protein>
<dbReference type="AlphaFoldDB" id="A0A8J8GQ69"/>
<feature type="compositionally biased region" description="Polar residues" evidence="1">
    <location>
        <begin position="206"/>
        <end position="218"/>
    </location>
</feature>
<accession>A0A8J8GQ69</accession>
<dbReference type="InterPro" id="IPR058927">
    <property type="entry name" value="OB_2TM"/>
</dbReference>
<feature type="transmembrane region" description="Helical" evidence="2">
    <location>
        <begin position="54"/>
        <end position="78"/>
    </location>
</feature>
<reference evidence="3" key="1">
    <citation type="submission" date="2020-06" db="EMBL/GenBank/DDBJ databases">
        <title>Haloterrigena sp. nov., an extremely halophilic archaeon isolated from a saline sediment.</title>
        <authorList>
            <person name="Liu B.-B."/>
        </authorList>
    </citation>
    <scope>NUCLEOTIDE SEQUENCE</scope>
    <source>
        <strain evidence="3">SYSU A121-1</strain>
    </source>
</reference>
<proteinExistence type="predicted"/>
<dbReference type="Proteomes" id="UP000728647">
    <property type="component" value="Unassembled WGS sequence"/>
</dbReference>
<keyword evidence="2" id="KW-0472">Membrane</keyword>
<feature type="region of interest" description="Disordered" evidence="1">
    <location>
        <begin position="191"/>
        <end position="218"/>
    </location>
</feature>
<gene>
    <name evidence="3" type="ORF">HT576_10890</name>
</gene>
<evidence type="ECO:0000313" key="3">
    <source>
        <dbReference type="EMBL" id="NUB91520.1"/>
    </source>
</evidence>
<keyword evidence="2" id="KW-0812">Transmembrane</keyword>
<keyword evidence="2" id="KW-1133">Transmembrane helix</keyword>
<comment type="caution">
    <text evidence="3">The sequence shown here is derived from an EMBL/GenBank/DDBJ whole genome shotgun (WGS) entry which is preliminary data.</text>
</comment>
<evidence type="ECO:0000256" key="1">
    <source>
        <dbReference type="SAM" id="MobiDB-lite"/>
    </source>
</evidence>
<organism evidence="3 4">
    <name type="scientific">Haloterrigena gelatinilytica</name>
    <dbReference type="NCBI Taxonomy" id="2741724"/>
    <lineage>
        <taxon>Archaea</taxon>
        <taxon>Methanobacteriati</taxon>
        <taxon>Methanobacteriota</taxon>
        <taxon>Stenosarchaea group</taxon>
        <taxon>Halobacteria</taxon>
        <taxon>Halobacteriales</taxon>
        <taxon>Natrialbaceae</taxon>
        <taxon>Haloterrigena</taxon>
    </lineage>
</organism>
<sequence>MIRPVGYRRPVASVSRLESRAETSLESAFDSERNILLTTIAATCQRRGMHTGPLVRGLGIAALAAGLLGLLVLGGAGWSLEAIPAADSGDANELVVLDGGDYDLGAAYRDAGPSAAPEAEATDRAATAGLSAAASEVGSTLVAPADRSEERRIGGLLYAHAISAVGAALVAGRALVGWRLDIRRLSLEPTGRLPVGGDAGSEPADRQSTTTRVARSGE</sequence>
<name>A0A8J8GQ69_9EURY</name>
<evidence type="ECO:0000313" key="4">
    <source>
        <dbReference type="Proteomes" id="UP000728647"/>
    </source>
</evidence>